<feature type="compositionally biased region" description="Polar residues" evidence="7">
    <location>
        <begin position="77"/>
        <end position="89"/>
    </location>
</feature>
<keyword evidence="3" id="KW-0238">DNA-binding</keyword>
<organism evidence="9 10">
    <name type="scientific">Operophtera brumata</name>
    <name type="common">Winter moth</name>
    <name type="synonym">Phalaena brumata</name>
    <dbReference type="NCBI Taxonomy" id="104452"/>
    <lineage>
        <taxon>Eukaryota</taxon>
        <taxon>Metazoa</taxon>
        <taxon>Ecdysozoa</taxon>
        <taxon>Arthropoda</taxon>
        <taxon>Hexapoda</taxon>
        <taxon>Insecta</taxon>
        <taxon>Pterygota</taxon>
        <taxon>Neoptera</taxon>
        <taxon>Endopterygota</taxon>
        <taxon>Lepidoptera</taxon>
        <taxon>Glossata</taxon>
        <taxon>Ditrysia</taxon>
        <taxon>Geometroidea</taxon>
        <taxon>Geometridae</taxon>
        <taxon>Larentiinae</taxon>
        <taxon>Operophtera</taxon>
    </lineage>
</organism>
<dbReference type="PANTHER" id="PTHR15741">
    <property type="entry name" value="BASIC HELIX-LOOP-HELIX ZIP TRANSCRIPTION FACTOR"/>
    <property type="match status" value="1"/>
</dbReference>
<dbReference type="SMART" id="SM00353">
    <property type="entry name" value="HLH"/>
    <property type="match status" value="1"/>
</dbReference>
<keyword evidence="5" id="KW-0539">Nucleus</keyword>
<evidence type="ECO:0000256" key="2">
    <source>
        <dbReference type="ARBA" id="ARBA00023015"/>
    </source>
</evidence>
<keyword evidence="2" id="KW-0805">Transcription regulation</keyword>
<dbReference type="STRING" id="104452.A0A0L7LTB9"/>
<dbReference type="GO" id="GO:0005634">
    <property type="term" value="C:nucleus"/>
    <property type="evidence" value="ECO:0007669"/>
    <property type="project" value="UniProtKB-SubCell"/>
</dbReference>
<gene>
    <name evidence="9" type="ORF">OBRU01_01840</name>
</gene>
<comment type="subcellular location">
    <subcellularLocation>
        <location evidence="1">Nucleus</location>
    </subcellularLocation>
</comment>
<feature type="compositionally biased region" description="Pro residues" evidence="7">
    <location>
        <begin position="91"/>
        <end position="101"/>
    </location>
</feature>
<evidence type="ECO:0000256" key="4">
    <source>
        <dbReference type="ARBA" id="ARBA00023163"/>
    </source>
</evidence>
<dbReference type="GO" id="GO:0000978">
    <property type="term" value="F:RNA polymerase II cis-regulatory region sequence-specific DNA binding"/>
    <property type="evidence" value="ECO:0007669"/>
    <property type="project" value="TreeGrafter"/>
</dbReference>
<name>A0A0L7LTB9_OPEBR</name>
<evidence type="ECO:0000313" key="9">
    <source>
        <dbReference type="EMBL" id="KOB78713.1"/>
    </source>
</evidence>
<dbReference type="Gene3D" id="4.10.280.10">
    <property type="entry name" value="Helix-loop-helix DNA-binding domain"/>
    <property type="match status" value="1"/>
</dbReference>
<feature type="domain" description="BHLH" evidence="8">
    <location>
        <begin position="201"/>
        <end position="261"/>
    </location>
</feature>
<evidence type="ECO:0000313" key="10">
    <source>
        <dbReference type="Proteomes" id="UP000037510"/>
    </source>
</evidence>
<feature type="compositionally biased region" description="Polar residues" evidence="7">
    <location>
        <begin position="1"/>
        <end position="17"/>
    </location>
</feature>
<dbReference type="PROSITE" id="PS50888">
    <property type="entry name" value="BHLH"/>
    <property type="match status" value="1"/>
</dbReference>
<dbReference type="AlphaFoldDB" id="A0A0L7LTB9"/>
<evidence type="ECO:0000259" key="8">
    <source>
        <dbReference type="PROSITE" id="PS50888"/>
    </source>
</evidence>
<dbReference type="GO" id="GO:0000981">
    <property type="term" value="F:DNA-binding transcription factor activity, RNA polymerase II-specific"/>
    <property type="evidence" value="ECO:0007669"/>
    <property type="project" value="TreeGrafter"/>
</dbReference>
<dbReference type="CDD" id="cd11405">
    <property type="entry name" value="bHLHzip_MLXIP_like"/>
    <property type="match status" value="1"/>
</dbReference>
<dbReference type="InterPro" id="IPR036638">
    <property type="entry name" value="HLH_DNA-bd_sf"/>
</dbReference>
<keyword evidence="10" id="KW-1185">Reference proteome</keyword>
<evidence type="ECO:0000256" key="6">
    <source>
        <dbReference type="SAM" id="Coils"/>
    </source>
</evidence>
<evidence type="ECO:0000256" key="7">
    <source>
        <dbReference type="SAM" id="MobiDB-lite"/>
    </source>
</evidence>
<evidence type="ECO:0000256" key="1">
    <source>
        <dbReference type="ARBA" id="ARBA00004123"/>
    </source>
</evidence>
<dbReference type="InterPro" id="IPR052207">
    <property type="entry name" value="Max-like/E-box_TFs"/>
</dbReference>
<evidence type="ECO:0000256" key="3">
    <source>
        <dbReference type="ARBA" id="ARBA00023125"/>
    </source>
</evidence>
<keyword evidence="6" id="KW-0175">Coiled coil</keyword>
<comment type="caution">
    <text evidence="9">The sequence shown here is derived from an EMBL/GenBank/DDBJ whole genome shotgun (WGS) entry which is preliminary data.</text>
</comment>
<evidence type="ECO:0000256" key="5">
    <source>
        <dbReference type="ARBA" id="ARBA00023242"/>
    </source>
</evidence>
<feature type="coiled-coil region" evidence="6">
    <location>
        <begin position="251"/>
        <end position="281"/>
    </location>
</feature>
<dbReference type="PANTHER" id="PTHR15741:SF37">
    <property type="entry name" value="LD38259P"/>
    <property type="match status" value="1"/>
</dbReference>
<dbReference type="Proteomes" id="UP000037510">
    <property type="component" value="Unassembled WGS sequence"/>
</dbReference>
<dbReference type="GO" id="GO:0046983">
    <property type="term" value="F:protein dimerization activity"/>
    <property type="evidence" value="ECO:0007669"/>
    <property type="project" value="InterPro"/>
</dbReference>
<dbReference type="InterPro" id="IPR011598">
    <property type="entry name" value="bHLH_dom"/>
</dbReference>
<feature type="region of interest" description="Disordered" evidence="7">
    <location>
        <begin position="1"/>
        <end position="147"/>
    </location>
</feature>
<dbReference type="EMBL" id="JTDY01000127">
    <property type="protein sequence ID" value="KOB78713.1"/>
    <property type="molecule type" value="Genomic_DNA"/>
</dbReference>
<proteinExistence type="predicted"/>
<reference evidence="9 10" key="1">
    <citation type="journal article" date="2015" name="Genome Biol. Evol.">
        <title>The genome of winter moth (Operophtera brumata) provides a genomic perspective on sexual dimorphism and phenology.</title>
        <authorList>
            <person name="Derks M.F."/>
            <person name="Smit S."/>
            <person name="Salis L."/>
            <person name="Schijlen E."/>
            <person name="Bossers A."/>
            <person name="Mateman C."/>
            <person name="Pijl A.S."/>
            <person name="de Ridder D."/>
            <person name="Groenen M.A."/>
            <person name="Visser M.E."/>
            <person name="Megens H.J."/>
        </authorList>
    </citation>
    <scope>NUCLEOTIDE SEQUENCE [LARGE SCALE GENOMIC DNA]</scope>
    <source>
        <strain evidence="9">WM2013NL</strain>
        <tissue evidence="9">Head and thorax</tissue>
    </source>
</reference>
<protein>
    <submittedName>
        <fullName evidence="9">Williams-Beuren syndrome chromosomal region 14 protein-like protein</fullName>
    </submittedName>
</protein>
<sequence length="401" mass="43389">MGGSQYYGQVNQGSPNYESRGAPAPAARQSSPQMQYLQPSAEYKAKPASATVNARSFKMPSPPVTPQEQYRSHSLPLGSQLNADWSVSTPAPAPAPPPPLHEPAIKHTCRTRSPTPGAIRVRSRSTSGGAGGEGGARRPPPLTSVASEPTLPQASVMLAQLLSAQHSQSLYKLSNSEEGAGGGDPTKSPVQKGQPSPIGSDPRRTHLHAEQKRRYNIKNGFDTLQALIPHLNANPAAKYVVLLQISKAAMLQKGAEYIKQLKAERNQIKEEMESLRQQIESTGAPVSRARAGRLREMFARHVANRTMHNWNSGADLVRTTLLWAEQHCSLVELRPDHGCRNMEIIFFFSFKILIVSNSIPAVLNSLRVLCTTTDILTNAERLPEEARAAVAASAGVKSEPA</sequence>
<dbReference type="SUPFAM" id="SSF47459">
    <property type="entry name" value="HLH, helix-loop-helix DNA-binding domain"/>
    <property type="match status" value="1"/>
</dbReference>
<keyword evidence="4" id="KW-0804">Transcription</keyword>
<dbReference type="Pfam" id="PF00010">
    <property type="entry name" value="HLH"/>
    <property type="match status" value="1"/>
</dbReference>
<accession>A0A0L7LTB9</accession>
<feature type="region of interest" description="Disordered" evidence="7">
    <location>
        <begin position="174"/>
        <end position="205"/>
    </location>
</feature>
<feature type="compositionally biased region" description="Low complexity" evidence="7">
    <location>
        <begin position="19"/>
        <end position="33"/>
    </location>
</feature>